<evidence type="ECO:0000259" key="1">
    <source>
        <dbReference type="PROSITE" id="PS51464"/>
    </source>
</evidence>
<dbReference type="GO" id="GO:0016853">
    <property type="term" value="F:isomerase activity"/>
    <property type="evidence" value="ECO:0007669"/>
    <property type="project" value="UniProtKB-KW"/>
</dbReference>
<organism evidence="2 3">
    <name type="scientific">Termitidicoccus mucosus</name>
    <dbReference type="NCBI Taxonomy" id="1184151"/>
    <lineage>
        <taxon>Bacteria</taxon>
        <taxon>Pseudomonadati</taxon>
        <taxon>Verrucomicrobiota</taxon>
        <taxon>Opitutia</taxon>
        <taxon>Opitutales</taxon>
        <taxon>Opitutaceae</taxon>
        <taxon>Termitidicoccus</taxon>
    </lineage>
</organism>
<dbReference type="PROSITE" id="PS51464">
    <property type="entry name" value="SIS"/>
    <property type="match status" value="1"/>
</dbReference>
<evidence type="ECO:0000313" key="2">
    <source>
        <dbReference type="EMBL" id="OAM89892.1"/>
    </source>
</evidence>
<protein>
    <submittedName>
        <fullName evidence="2">Phosphoheptose isomerase</fullName>
    </submittedName>
</protein>
<dbReference type="Proteomes" id="UP000078486">
    <property type="component" value="Unassembled WGS sequence"/>
</dbReference>
<dbReference type="InterPro" id="IPR035461">
    <property type="entry name" value="GmhA/DiaA"/>
</dbReference>
<dbReference type="InterPro" id="IPR046348">
    <property type="entry name" value="SIS_dom_sf"/>
</dbReference>
<dbReference type="OrthoDB" id="9781311at2"/>
<dbReference type="InterPro" id="IPR050099">
    <property type="entry name" value="SIS_GmhA/DiaA_subfam"/>
</dbReference>
<dbReference type="InterPro" id="IPR001347">
    <property type="entry name" value="SIS_dom"/>
</dbReference>
<dbReference type="SUPFAM" id="SSF53697">
    <property type="entry name" value="SIS domain"/>
    <property type="match status" value="1"/>
</dbReference>
<dbReference type="GO" id="GO:1901135">
    <property type="term" value="P:carbohydrate derivative metabolic process"/>
    <property type="evidence" value="ECO:0007669"/>
    <property type="project" value="InterPro"/>
</dbReference>
<keyword evidence="2" id="KW-0413">Isomerase</keyword>
<accession>A0A178IJ30</accession>
<comment type="caution">
    <text evidence="2">The sequence shown here is derived from an EMBL/GenBank/DDBJ whole genome shotgun (WGS) entry which is preliminary data.</text>
</comment>
<reference evidence="2 3" key="1">
    <citation type="submission" date="2016-01" db="EMBL/GenBank/DDBJ databases">
        <title>High potential of lignocellulose degradation of a new Verrucomicrobia species.</title>
        <authorList>
            <person name="Wang Y."/>
            <person name="Shi Y."/>
            <person name="Qiu Z."/>
            <person name="Liu S."/>
            <person name="Yang H."/>
        </authorList>
    </citation>
    <scope>NUCLEOTIDE SEQUENCE [LARGE SCALE GENOMIC DNA]</scope>
    <source>
        <strain evidence="2 3">TSB47</strain>
    </source>
</reference>
<dbReference type="GO" id="GO:0097367">
    <property type="term" value="F:carbohydrate derivative binding"/>
    <property type="evidence" value="ECO:0007669"/>
    <property type="project" value="InterPro"/>
</dbReference>
<dbReference type="Pfam" id="PF13580">
    <property type="entry name" value="SIS_2"/>
    <property type="match status" value="1"/>
</dbReference>
<evidence type="ECO:0000313" key="3">
    <source>
        <dbReference type="Proteomes" id="UP000078486"/>
    </source>
</evidence>
<dbReference type="PANTHER" id="PTHR30390">
    <property type="entry name" value="SEDOHEPTULOSE 7-PHOSPHATE ISOMERASE / DNAA INITIATOR-ASSOCIATING FACTOR FOR REPLICATION INITIATION"/>
    <property type="match status" value="1"/>
</dbReference>
<feature type="domain" description="SIS" evidence="1">
    <location>
        <begin position="41"/>
        <end position="215"/>
    </location>
</feature>
<proteinExistence type="predicted"/>
<name>A0A178IJ30_9BACT</name>
<dbReference type="AlphaFoldDB" id="A0A178IJ30"/>
<dbReference type="RefSeq" id="WP_068770352.1">
    <property type="nucleotide sequence ID" value="NZ_CP109796.1"/>
</dbReference>
<keyword evidence="3" id="KW-1185">Reference proteome</keyword>
<dbReference type="Gene3D" id="3.40.50.10490">
    <property type="entry name" value="Glucose-6-phosphate isomerase like protein, domain 1"/>
    <property type="match status" value="1"/>
</dbReference>
<gene>
    <name evidence="2" type="ORF">AW736_11275</name>
</gene>
<sequence>MATTTNPLPAPDFHPELSALCERLPGLHPIAADIRHAFVLMRDSLHAGGKLLLCGNGGSAADADHWAGELLKGFRSLRPLTSDQRATLPPSIAGRLQGAIPAIPLHNFPAYSTAFGNDVDPVLSYAQLVWGLGRPGDVLVGLSTSGNAANVHAAARVAASRGLRVIGLTGRAGGKLASVCDICLRAPASETYRVQEYHLPIYHCLSLMLEEEFFG</sequence>
<dbReference type="STRING" id="1184151.AW736_11275"/>
<dbReference type="EMBL" id="LRRQ01000076">
    <property type="protein sequence ID" value="OAM89892.1"/>
    <property type="molecule type" value="Genomic_DNA"/>
</dbReference>
<dbReference type="CDD" id="cd05006">
    <property type="entry name" value="SIS_GmhA"/>
    <property type="match status" value="1"/>
</dbReference>